<keyword evidence="9" id="KW-1185">Reference proteome</keyword>
<dbReference type="Gene3D" id="4.10.240.10">
    <property type="entry name" value="Zn(2)-C6 fungal-type DNA-binding domain"/>
    <property type="match status" value="1"/>
</dbReference>
<keyword evidence="3" id="KW-0805">Transcription regulation</keyword>
<feature type="compositionally biased region" description="Polar residues" evidence="6">
    <location>
        <begin position="83"/>
        <end position="94"/>
    </location>
</feature>
<dbReference type="InterPro" id="IPR050815">
    <property type="entry name" value="TF_fung"/>
</dbReference>
<evidence type="ECO:0000256" key="5">
    <source>
        <dbReference type="ARBA" id="ARBA00023242"/>
    </source>
</evidence>
<dbReference type="SUPFAM" id="SSF57701">
    <property type="entry name" value="Zn2/Cys6 DNA-binding domain"/>
    <property type="match status" value="1"/>
</dbReference>
<dbReference type="Pfam" id="PF00172">
    <property type="entry name" value="Zn_clus"/>
    <property type="match status" value="1"/>
</dbReference>
<dbReference type="GO" id="GO:0008270">
    <property type="term" value="F:zinc ion binding"/>
    <property type="evidence" value="ECO:0007669"/>
    <property type="project" value="InterPro"/>
</dbReference>
<dbReference type="CDD" id="cd12148">
    <property type="entry name" value="fungal_TF_MHR"/>
    <property type="match status" value="1"/>
</dbReference>
<accession>A0A9P9J0L0</accession>
<name>A0A9P9J0L0_9HYPO</name>
<evidence type="ECO:0000256" key="2">
    <source>
        <dbReference type="ARBA" id="ARBA00022723"/>
    </source>
</evidence>
<dbReference type="GO" id="GO:0000981">
    <property type="term" value="F:DNA-binding transcription factor activity, RNA polymerase II-specific"/>
    <property type="evidence" value="ECO:0007669"/>
    <property type="project" value="InterPro"/>
</dbReference>
<evidence type="ECO:0000313" key="9">
    <source>
        <dbReference type="Proteomes" id="UP000738349"/>
    </source>
</evidence>
<reference evidence="8" key="1">
    <citation type="journal article" date="2021" name="Nat. Commun.">
        <title>Genetic determinants of endophytism in the Arabidopsis root mycobiome.</title>
        <authorList>
            <person name="Mesny F."/>
            <person name="Miyauchi S."/>
            <person name="Thiergart T."/>
            <person name="Pickel B."/>
            <person name="Atanasova L."/>
            <person name="Karlsson M."/>
            <person name="Huettel B."/>
            <person name="Barry K.W."/>
            <person name="Haridas S."/>
            <person name="Chen C."/>
            <person name="Bauer D."/>
            <person name="Andreopoulos W."/>
            <person name="Pangilinan J."/>
            <person name="LaButti K."/>
            <person name="Riley R."/>
            <person name="Lipzen A."/>
            <person name="Clum A."/>
            <person name="Drula E."/>
            <person name="Henrissat B."/>
            <person name="Kohler A."/>
            <person name="Grigoriev I.V."/>
            <person name="Martin F.M."/>
            <person name="Hacquard S."/>
        </authorList>
    </citation>
    <scope>NUCLEOTIDE SEQUENCE</scope>
    <source>
        <strain evidence="8">MPI-CAGE-AT-0147</strain>
    </source>
</reference>
<dbReference type="PANTHER" id="PTHR47338:SF5">
    <property type="entry name" value="ZN(II)2CYS6 TRANSCRIPTION FACTOR (EUROFUNG)"/>
    <property type="match status" value="1"/>
</dbReference>
<feature type="domain" description="Zn(2)-C6 fungal-type" evidence="7">
    <location>
        <begin position="34"/>
        <end position="63"/>
    </location>
</feature>
<dbReference type="AlphaFoldDB" id="A0A9P9J0L0"/>
<evidence type="ECO:0000256" key="6">
    <source>
        <dbReference type="SAM" id="MobiDB-lite"/>
    </source>
</evidence>
<keyword evidence="4" id="KW-0804">Transcription</keyword>
<dbReference type="SMART" id="SM00066">
    <property type="entry name" value="GAL4"/>
    <property type="match status" value="1"/>
</dbReference>
<dbReference type="GO" id="GO:0005634">
    <property type="term" value="C:nucleus"/>
    <property type="evidence" value="ECO:0007669"/>
    <property type="project" value="UniProtKB-SubCell"/>
</dbReference>
<sequence>MLNSTNSRFVLSRITPMSSSRAVSAALRRKITIACEVCRKRKARCSGTVPCTLCLKQKLECHYETNRRKRGPRVRLADDESSVSENPQNLNQTESGSVLREAIVDNTDLSPSRECLVEPVIPCNQKLRQRLRQIYERCGQILDGVPNYVVSHLLEIFFTVVNHQQLPLLPPEQGLDWILESSRPPILLASLCLVSARYSSHEYISRERSSLSGNQIASKCRLMLSEPGTAKHHLDSMLSLCALALHEASNGNGAQAWCDIGLAQNTIPLISTWNLSDISSTVFRTGCDFIIWVRAGFAFGNSSLTSSISAYNTILSVINDSGPYTQTNIRDATKLLLNCVEYATQETQDDTIHPWQHGSTFSKLKLSLDQFSITIAQTFDLDPRAWESSLTVRSELAVETILSLIRDCCIILLNRAFLPISPQTQVDDEDQTQPPRMFLQGRIHACEASAESIYELCTVLISTQIFILPSFLGYCCFQAALVFMNALERCKHQPRREELADRFRVMFMVLGAQRKIYNPANLWIDALLRIHTFLSEPPSGYKKSQTMGLNFFSRFNGIQEPPLVNLADIPTDNEPGSSDALSESLLSADRVPEEAPTVWIDGYRMRLREQIEALAPMEDLQSPGTPDISASSSNSLRSPRLRQLQLETDEHCMDLQSITAVRNPINHADVNMEALRLDSPSWPYAAVNLVPPVPALFISDEDPLQGLLGDSMQLEGFEMADLDIAEYLRLGEAMFESFGLDWDQSMAQALSMTKDQGG</sequence>
<feature type="region of interest" description="Disordered" evidence="6">
    <location>
        <begin position="70"/>
        <end position="94"/>
    </location>
</feature>
<dbReference type="PROSITE" id="PS00463">
    <property type="entry name" value="ZN2_CY6_FUNGAL_1"/>
    <property type="match status" value="1"/>
</dbReference>
<dbReference type="EMBL" id="JAGMUV010000011">
    <property type="protein sequence ID" value="KAH7140882.1"/>
    <property type="molecule type" value="Genomic_DNA"/>
</dbReference>
<proteinExistence type="predicted"/>
<keyword evidence="2" id="KW-0479">Metal-binding</keyword>
<dbReference type="OrthoDB" id="10261408at2759"/>
<gene>
    <name evidence="8" type="ORF">EDB81DRAFT_799062</name>
</gene>
<dbReference type="InterPro" id="IPR001138">
    <property type="entry name" value="Zn2Cys6_DnaBD"/>
</dbReference>
<keyword evidence="5" id="KW-0539">Nucleus</keyword>
<dbReference type="PANTHER" id="PTHR47338">
    <property type="entry name" value="ZN(II)2CYS6 TRANSCRIPTION FACTOR (EUROFUNG)-RELATED"/>
    <property type="match status" value="1"/>
</dbReference>
<comment type="subcellular location">
    <subcellularLocation>
        <location evidence="1">Nucleus</location>
    </subcellularLocation>
</comment>
<dbReference type="PROSITE" id="PS50048">
    <property type="entry name" value="ZN2_CY6_FUNGAL_2"/>
    <property type="match status" value="1"/>
</dbReference>
<feature type="region of interest" description="Disordered" evidence="6">
    <location>
        <begin position="616"/>
        <end position="639"/>
    </location>
</feature>
<organism evidence="8 9">
    <name type="scientific">Dactylonectria macrodidyma</name>
    <dbReference type="NCBI Taxonomy" id="307937"/>
    <lineage>
        <taxon>Eukaryota</taxon>
        <taxon>Fungi</taxon>
        <taxon>Dikarya</taxon>
        <taxon>Ascomycota</taxon>
        <taxon>Pezizomycotina</taxon>
        <taxon>Sordariomycetes</taxon>
        <taxon>Hypocreomycetidae</taxon>
        <taxon>Hypocreales</taxon>
        <taxon>Nectriaceae</taxon>
        <taxon>Dactylonectria</taxon>
    </lineage>
</organism>
<dbReference type="Proteomes" id="UP000738349">
    <property type="component" value="Unassembled WGS sequence"/>
</dbReference>
<evidence type="ECO:0000256" key="4">
    <source>
        <dbReference type="ARBA" id="ARBA00023163"/>
    </source>
</evidence>
<evidence type="ECO:0000256" key="1">
    <source>
        <dbReference type="ARBA" id="ARBA00004123"/>
    </source>
</evidence>
<dbReference type="CDD" id="cd00067">
    <property type="entry name" value="GAL4"/>
    <property type="match status" value="1"/>
</dbReference>
<evidence type="ECO:0000256" key="3">
    <source>
        <dbReference type="ARBA" id="ARBA00023015"/>
    </source>
</evidence>
<protein>
    <recommendedName>
        <fullName evidence="7">Zn(2)-C6 fungal-type domain-containing protein</fullName>
    </recommendedName>
</protein>
<evidence type="ECO:0000313" key="8">
    <source>
        <dbReference type="EMBL" id="KAH7140882.1"/>
    </source>
</evidence>
<feature type="compositionally biased region" description="Low complexity" evidence="6">
    <location>
        <begin position="629"/>
        <end position="639"/>
    </location>
</feature>
<dbReference type="InterPro" id="IPR036864">
    <property type="entry name" value="Zn2-C6_fun-type_DNA-bd_sf"/>
</dbReference>
<comment type="caution">
    <text evidence="8">The sequence shown here is derived from an EMBL/GenBank/DDBJ whole genome shotgun (WGS) entry which is preliminary data.</text>
</comment>
<evidence type="ECO:0000259" key="7">
    <source>
        <dbReference type="PROSITE" id="PS50048"/>
    </source>
</evidence>